<evidence type="ECO:0000313" key="7">
    <source>
        <dbReference type="Proteomes" id="UP001211006"/>
    </source>
</evidence>
<dbReference type="GO" id="GO:1904047">
    <property type="term" value="F:S-adenosyl-L-methionine binding"/>
    <property type="evidence" value="ECO:0007669"/>
    <property type="project" value="TreeGrafter"/>
</dbReference>
<dbReference type="InterPro" id="IPR012327">
    <property type="entry name" value="MeTrfase_D12"/>
</dbReference>
<dbReference type="AlphaFoldDB" id="A0AAW6C5G5"/>
<comment type="caution">
    <text evidence="6">The sequence shown here is derived from an EMBL/GenBank/DDBJ whole genome shotgun (WGS) entry which is preliminary data.</text>
</comment>
<dbReference type="Gene3D" id="3.40.50.150">
    <property type="entry name" value="Vaccinia Virus protein VP39"/>
    <property type="match status" value="2"/>
</dbReference>
<dbReference type="EMBL" id="JAQLWO010000008">
    <property type="protein sequence ID" value="MDB7906048.1"/>
    <property type="molecule type" value="Genomic_DNA"/>
</dbReference>
<keyword evidence="2 6" id="KW-0489">Methyltransferase</keyword>
<dbReference type="Pfam" id="PF02086">
    <property type="entry name" value="MethyltransfD12"/>
    <property type="match status" value="1"/>
</dbReference>
<dbReference type="PROSITE" id="PS00092">
    <property type="entry name" value="N6_MTASE"/>
    <property type="match status" value="1"/>
</dbReference>
<dbReference type="Proteomes" id="UP001211006">
    <property type="component" value="Unassembled WGS sequence"/>
</dbReference>
<dbReference type="GO" id="GO:0043565">
    <property type="term" value="F:sequence-specific DNA binding"/>
    <property type="evidence" value="ECO:0007669"/>
    <property type="project" value="TreeGrafter"/>
</dbReference>
<dbReference type="InterPro" id="IPR002052">
    <property type="entry name" value="DNA_methylase_N6_adenine_CS"/>
</dbReference>
<accession>A0AAW6C5G5</accession>
<evidence type="ECO:0000313" key="6">
    <source>
        <dbReference type="EMBL" id="MDB7906048.1"/>
    </source>
</evidence>
<reference evidence="6" key="1">
    <citation type="submission" date="2023-01" db="EMBL/GenBank/DDBJ databases">
        <title>Human gut microbiome strain richness.</title>
        <authorList>
            <person name="Chen-Liaw A."/>
        </authorList>
    </citation>
    <scope>NUCLEOTIDE SEQUENCE</scope>
    <source>
        <strain evidence="6">2225st1_A6_2225SCRN_200828</strain>
    </source>
</reference>
<dbReference type="EC" id="2.1.1.72" evidence="1"/>
<gene>
    <name evidence="6" type="ORF">PND83_08690</name>
</gene>
<evidence type="ECO:0000256" key="4">
    <source>
        <dbReference type="ARBA" id="ARBA00022691"/>
    </source>
</evidence>
<dbReference type="GO" id="GO:0009007">
    <property type="term" value="F:site-specific DNA-methyltransferase (adenine-specific) activity"/>
    <property type="evidence" value="ECO:0007669"/>
    <property type="project" value="UniProtKB-EC"/>
</dbReference>
<evidence type="ECO:0000256" key="1">
    <source>
        <dbReference type="ARBA" id="ARBA00011900"/>
    </source>
</evidence>
<proteinExistence type="predicted"/>
<dbReference type="SUPFAM" id="SSF53335">
    <property type="entry name" value="S-adenosyl-L-methionine-dependent methyltransferases"/>
    <property type="match status" value="1"/>
</dbReference>
<keyword evidence="4" id="KW-0949">S-adenosyl-L-methionine</keyword>
<evidence type="ECO:0000256" key="2">
    <source>
        <dbReference type="ARBA" id="ARBA00022603"/>
    </source>
</evidence>
<dbReference type="GO" id="GO:0006298">
    <property type="term" value="P:mismatch repair"/>
    <property type="evidence" value="ECO:0007669"/>
    <property type="project" value="TreeGrafter"/>
</dbReference>
<dbReference type="PANTHER" id="PTHR30481">
    <property type="entry name" value="DNA ADENINE METHYLASE"/>
    <property type="match status" value="1"/>
</dbReference>
<keyword evidence="3" id="KW-0808">Transferase</keyword>
<dbReference type="InterPro" id="IPR029063">
    <property type="entry name" value="SAM-dependent_MTases_sf"/>
</dbReference>
<evidence type="ECO:0000256" key="5">
    <source>
        <dbReference type="ARBA" id="ARBA00047942"/>
    </source>
</evidence>
<comment type="catalytic activity">
    <reaction evidence="5">
        <text>a 2'-deoxyadenosine in DNA + S-adenosyl-L-methionine = an N(6)-methyl-2'-deoxyadenosine in DNA + S-adenosyl-L-homocysteine + H(+)</text>
        <dbReference type="Rhea" id="RHEA:15197"/>
        <dbReference type="Rhea" id="RHEA-COMP:12418"/>
        <dbReference type="Rhea" id="RHEA-COMP:12419"/>
        <dbReference type="ChEBI" id="CHEBI:15378"/>
        <dbReference type="ChEBI" id="CHEBI:57856"/>
        <dbReference type="ChEBI" id="CHEBI:59789"/>
        <dbReference type="ChEBI" id="CHEBI:90615"/>
        <dbReference type="ChEBI" id="CHEBI:90616"/>
        <dbReference type="EC" id="2.1.1.72"/>
    </reaction>
</comment>
<sequence length="340" mass="38684">MGEVRRIAKPFFPWVGGKLFLLPYIFQLLPRRAPRLLEVCGGSGAVTLGLGAGYAPLRVYNDIDADLANLFRCARDRPLALLRELDFLPLHARADFEVVLRFLNHGYDPNDFLEEELQIAEEYFPPMDRQEVKKLLVGRANLPDVQRAAAYYLSIRYSYSATGNSFGGRSVELRRFLGLLRRASDALQGVVVENKDCCDVVRQYARTGAVIYADPPYLEAERMYAPSFALRDHVRLHDCLCAPAARDSHIVLSYNSHPDILDLFAPDFYIVGFDRPNPMARQEDSRYHELLMTNFDPSPMLNRQLSLLDNPGLVSSDRPELRILSAPTGRLPRVWDWPQD</sequence>
<name>A0AAW6C5G5_FLAPL</name>
<dbReference type="PRINTS" id="PR00505">
    <property type="entry name" value="D12N6MTFRASE"/>
</dbReference>
<organism evidence="6 7">
    <name type="scientific">Flavonifractor plautii</name>
    <name type="common">Fusobacterium plautii</name>
    <dbReference type="NCBI Taxonomy" id="292800"/>
    <lineage>
        <taxon>Bacteria</taxon>
        <taxon>Bacillati</taxon>
        <taxon>Bacillota</taxon>
        <taxon>Clostridia</taxon>
        <taxon>Eubacteriales</taxon>
        <taxon>Oscillospiraceae</taxon>
        <taxon>Flavonifractor</taxon>
    </lineage>
</organism>
<evidence type="ECO:0000256" key="3">
    <source>
        <dbReference type="ARBA" id="ARBA00022679"/>
    </source>
</evidence>
<dbReference type="GO" id="GO:0032259">
    <property type="term" value="P:methylation"/>
    <property type="evidence" value="ECO:0007669"/>
    <property type="project" value="UniProtKB-KW"/>
</dbReference>
<dbReference type="GO" id="GO:0009307">
    <property type="term" value="P:DNA restriction-modification system"/>
    <property type="evidence" value="ECO:0007669"/>
    <property type="project" value="InterPro"/>
</dbReference>
<dbReference type="RefSeq" id="WP_207748551.1">
    <property type="nucleotide sequence ID" value="NZ_JAQLWN010000010.1"/>
</dbReference>
<protein>
    <recommendedName>
        <fullName evidence="1">site-specific DNA-methyltransferase (adenine-specific)</fullName>
        <ecNumber evidence="1">2.1.1.72</ecNumber>
    </recommendedName>
</protein>